<gene>
    <name evidence="1" type="ORF">UY48_C0027G0007</name>
</gene>
<dbReference type="EMBL" id="LCQD01000027">
    <property type="protein sequence ID" value="KKW11020.1"/>
    <property type="molecule type" value="Genomic_DNA"/>
</dbReference>
<accession>A0A0G1VXE1</accession>
<sequence length="267" mass="31337">MIPEELKLRLWRLRFLASREEEIFLRIWHQVKNLSPTPKELSEMTQEQWKHLKMLAVLEAIEEYNPTHTVTEHRVVRMPVKKVIQIPVRTLSADGTETISFIQKEISTKTSVPSMKLITVSRASEMTLISFIRWKMDNAIRSERRAILKARRLVPLDTSYKDDEDENSVADHLFFTRLADPSKLRSVDAEEAEEAYQHLIQRVEERLIELGEHQVLKAFRLRLKHPGMTNRVIADQLETSKTYTSSYFRTLKEVIEEVIENTDTLLI</sequence>
<dbReference type="Proteomes" id="UP000034588">
    <property type="component" value="Unassembled WGS sequence"/>
</dbReference>
<comment type="caution">
    <text evidence="1">The sequence shown here is derived from an EMBL/GenBank/DDBJ whole genome shotgun (WGS) entry which is preliminary data.</text>
</comment>
<protein>
    <submittedName>
        <fullName evidence="1">Uncharacterized protein</fullName>
    </submittedName>
</protein>
<dbReference type="AlphaFoldDB" id="A0A0G1VXE1"/>
<name>A0A0G1VXE1_9BACT</name>
<evidence type="ECO:0000313" key="1">
    <source>
        <dbReference type="EMBL" id="KKW11020.1"/>
    </source>
</evidence>
<reference evidence="1 2" key="1">
    <citation type="journal article" date="2015" name="Nature">
        <title>rRNA introns, odd ribosomes, and small enigmatic genomes across a large radiation of phyla.</title>
        <authorList>
            <person name="Brown C.T."/>
            <person name="Hug L.A."/>
            <person name="Thomas B.C."/>
            <person name="Sharon I."/>
            <person name="Castelle C.J."/>
            <person name="Singh A."/>
            <person name="Wilkins M.J."/>
            <person name="Williams K.H."/>
            <person name="Banfield J.F."/>
        </authorList>
    </citation>
    <scope>NUCLEOTIDE SEQUENCE [LARGE SCALE GENOMIC DNA]</scope>
</reference>
<organism evidence="1 2">
    <name type="scientific">Candidatus Gottesmanbacteria bacterium GW2011_GWB1_49_7</name>
    <dbReference type="NCBI Taxonomy" id="1618448"/>
    <lineage>
        <taxon>Bacteria</taxon>
        <taxon>Candidatus Gottesmaniibacteriota</taxon>
    </lineage>
</organism>
<evidence type="ECO:0000313" key="2">
    <source>
        <dbReference type="Proteomes" id="UP000034588"/>
    </source>
</evidence>
<proteinExistence type="predicted"/>